<comment type="caution">
    <text evidence="9">The sequence shown here is derived from an EMBL/GenBank/DDBJ whole genome shotgun (WGS) entry which is preliminary data.</text>
</comment>
<dbReference type="GO" id="GO:0001228">
    <property type="term" value="F:DNA-binding transcription activator activity, RNA polymerase II-specific"/>
    <property type="evidence" value="ECO:0007669"/>
    <property type="project" value="TreeGrafter"/>
</dbReference>
<feature type="domain" description="Zn(2)-C6 fungal-type" evidence="8">
    <location>
        <begin position="18"/>
        <end position="48"/>
    </location>
</feature>
<feature type="region of interest" description="Disordered" evidence="7">
    <location>
        <begin position="50"/>
        <end position="78"/>
    </location>
</feature>
<proteinExistence type="predicted"/>
<name>A0A9P3CWQ0_9PEZI</name>
<keyword evidence="2" id="KW-0862">Zinc</keyword>
<dbReference type="PROSITE" id="PS50048">
    <property type="entry name" value="ZN2_CY6_FUNGAL_2"/>
    <property type="match status" value="1"/>
</dbReference>
<reference evidence="9 10" key="1">
    <citation type="submission" date="2021-01" db="EMBL/GenBank/DDBJ databases">
        <title>Cercospora kikuchii MAFF 305040 whole genome shotgun sequence.</title>
        <authorList>
            <person name="Kashiwa T."/>
            <person name="Suzuki T."/>
        </authorList>
    </citation>
    <scope>NUCLEOTIDE SEQUENCE [LARGE SCALE GENOMIC DNA]</scope>
    <source>
        <strain evidence="9 10">MAFF 305040</strain>
    </source>
</reference>
<protein>
    <recommendedName>
        <fullName evidence="8">Zn(2)-C6 fungal-type domain-containing protein</fullName>
    </recommendedName>
</protein>
<dbReference type="SMART" id="SM00906">
    <property type="entry name" value="Fungal_trans"/>
    <property type="match status" value="1"/>
</dbReference>
<dbReference type="GO" id="GO:0006351">
    <property type="term" value="P:DNA-templated transcription"/>
    <property type="evidence" value="ECO:0007669"/>
    <property type="project" value="InterPro"/>
</dbReference>
<dbReference type="InterPro" id="IPR051430">
    <property type="entry name" value="Fungal_TF_Env_Response"/>
</dbReference>
<evidence type="ECO:0000256" key="3">
    <source>
        <dbReference type="ARBA" id="ARBA00023015"/>
    </source>
</evidence>
<dbReference type="Pfam" id="PF00172">
    <property type="entry name" value="Zn_clus"/>
    <property type="match status" value="1"/>
</dbReference>
<dbReference type="SUPFAM" id="SSF57701">
    <property type="entry name" value="Zn2/Cys6 DNA-binding domain"/>
    <property type="match status" value="1"/>
</dbReference>
<dbReference type="RefSeq" id="XP_044660235.1">
    <property type="nucleotide sequence ID" value="XM_044804300.1"/>
</dbReference>
<dbReference type="Pfam" id="PF04082">
    <property type="entry name" value="Fungal_trans"/>
    <property type="match status" value="1"/>
</dbReference>
<dbReference type="SMART" id="SM00066">
    <property type="entry name" value="GAL4"/>
    <property type="match status" value="1"/>
</dbReference>
<dbReference type="Gene3D" id="4.10.240.10">
    <property type="entry name" value="Zn(2)-C6 fungal-type DNA-binding domain"/>
    <property type="match status" value="1"/>
</dbReference>
<keyword evidence="5" id="KW-0804">Transcription</keyword>
<evidence type="ECO:0000256" key="7">
    <source>
        <dbReference type="SAM" id="MobiDB-lite"/>
    </source>
</evidence>
<evidence type="ECO:0000313" key="9">
    <source>
        <dbReference type="EMBL" id="GIZ45748.1"/>
    </source>
</evidence>
<sequence length="734" mass="81124">MDERSPRRIRDSRGQILACIHCRRKKLRCDRSLPCSNCKRSRRDVCSYTADHSKAESTNAGDDKKQTTEPAAVGESAVRRTDRVQTQVNQQNVPRNAVWCASAVAKILVTTPPKTGAAAEDPSFGRLAPASRDLESTAAQEIRAADVLSTPLTMALETMTSPIRCAIIDSKYTASSKWVHAVALAPHVLGWYEREIHRSSEYSEIVKACASSAEVLRTRMNPMWIPGPYGMSLPPKDTSDLLLSTYLGTFESIHRILHVPTFMHAYDQMWANLSTVSTSVIIQTQLCLAIGACAFDDTFSFRSRVSLWIQEATHWMHSSNSMATISGIQIMCLSILARQLTQIGSEDQIWISCGAAVQTAMSIGLHRDPARLPSMPAGEAEIRRRLWTTILELTIDCSLEAGVPPVMSDDDFDCGLPSGLDDSDLDLGSASDHAPEKHHVPKTSTLQTLLGHSIPIRLSIARFVNGLKPHSYQEVLRLDGEYRAAHRKLAAHVKSTRHALSPFQLQYCELAMARSLFALHIPYMCIAKRDPAYHYSRNTCADAAVRLLQRSLPASLIQEPVLVTMREAVGITAPCEEYGHAVLCGFGPFRSIHFQAAMALAAELAVSTETRYDTPGPQAHDLRGLEMLLLLRSCVAWSRHRIWTGHENFKDYIFLAALLASLEAATEGVSAQQAMEREGKQAWQEAGAMLSQMVEQSLTRSDHGTEGEATWSDVHALGDEAFADLYWHSFTSMP</sequence>
<organism evidence="9 10">
    <name type="scientific">Cercospora kikuchii</name>
    <dbReference type="NCBI Taxonomy" id="84275"/>
    <lineage>
        <taxon>Eukaryota</taxon>
        <taxon>Fungi</taxon>
        <taxon>Dikarya</taxon>
        <taxon>Ascomycota</taxon>
        <taxon>Pezizomycotina</taxon>
        <taxon>Dothideomycetes</taxon>
        <taxon>Dothideomycetidae</taxon>
        <taxon>Mycosphaerellales</taxon>
        <taxon>Mycosphaerellaceae</taxon>
        <taxon>Cercospora</taxon>
    </lineage>
</organism>
<evidence type="ECO:0000313" key="10">
    <source>
        <dbReference type="Proteomes" id="UP000825890"/>
    </source>
</evidence>
<evidence type="ECO:0000256" key="6">
    <source>
        <dbReference type="ARBA" id="ARBA00023242"/>
    </source>
</evidence>
<keyword evidence="3" id="KW-0805">Transcription regulation</keyword>
<dbReference type="CDD" id="cd12148">
    <property type="entry name" value="fungal_TF_MHR"/>
    <property type="match status" value="1"/>
</dbReference>
<keyword evidence="4" id="KW-0238">DNA-binding</keyword>
<dbReference type="InterPro" id="IPR001138">
    <property type="entry name" value="Zn2Cys6_DnaBD"/>
</dbReference>
<evidence type="ECO:0000256" key="1">
    <source>
        <dbReference type="ARBA" id="ARBA00022723"/>
    </source>
</evidence>
<dbReference type="GO" id="GO:0005634">
    <property type="term" value="C:nucleus"/>
    <property type="evidence" value="ECO:0007669"/>
    <property type="project" value="TreeGrafter"/>
</dbReference>
<evidence type="ECO:0000256" key="2">
    <source>
        <dbReference type="ARBA" id="ARBA00022833"/>
    </source>
</evidence>
<keyword evidence="6" id="KW-0539">Nucleus</keyword>
<keyword evidence="10" id="KW-1185">Reference proteome</keyword>
<evidence type="ECO:0000256" key="5">
    <source>
        <dbReference type="ARBA" id="ARBA00023163"/>
    </source>
</evidence>
<evidence type="ECO:0000259" key="8">
    <source>
        <dbReference type="PROSITE" id="PS50048"/>
    </source>
</evidence>
<dbReference type="PROSITE" id="PS00463">
    <property type="entry name" value="ZN2_CY6_FUNGAL_1"/>
    <property type="match status" value="1"/>
</dbReference>
<dbReference type="PANTHER" id="PTHR31944">
    <property type="entry name" value="HEME-RESPONSIVE ZINC FINGER TRANSCRIPTION FACTOR HAP1"/>
    <property type="match status" value="1"/>
</dbReference>
<dbReference type="CDD" id="cd00067">
    <property type="entry name" value="GAL4"/>
    <property type="match status" value="1"/>
</dbReference>
<dbReference type="InterPro" id="IPR036864">
    <property type="entry name" value="Zn2-C6_fun-type_DNA-bd_sf"/>
</dbReference>
<evidence type="ECO:0000256" key="4">
    <source>
        <dbReference type="ARBA" id="ARBA00023125"/>
    </source>
</evidence>
<accession>A0A9P3CWQ0</accession>
<dbReference type="GeneID" id="68294476"/>
<feature type="compositionally biased region" description="Basic and acidic residues" evidence="7">
    <location>
        <begin position="51"/>
        <end position="67"/>
    </location>
</feature>
<keyword evidence="1" id="KW-0479">Metal-binding</keyword>
<dbReference type="GO" id="GO:0008270">
    <property type="term" value="F:zinc ion binding"/>
    <property type="evidence" value="ECO:0007669"/>
    <property type="project" value="InterPro"/>
</dbReference>
<dbReference type="GO" id="GO:0000978">
    <property type="term" value="F:RNA polymerase II cis-regulatory region sequence-specific DNA binding"/>
    <property type="evidence" value="ECO:0007669"/>
    <property type="project" value="TreeGrafter"/>
</dbReference>
<dbReference type="OrthoDB" id="4337792at2759"/>
<dbReference type="EMBL" id="BOLY01000005">
    <property type="protein sequence ID" value="GIZ45748.1"/>
    <property type="molecule type" value="Genomic_DNA"/>
</dbReference>
<gene>
    <name evidence="9" type="ORF">CKM354_000890100</name>
</gene>
<dbReference type="PANTHER" id="PTHR31944:SF131">
    <property type="entry name" value="HEME-RESPONSIVE ZINC FINGER TRANSCRIPTION FACTOR HAP1"/>
    <property type="match status" value="1"/>
</dbReference>
<dbReference type="Proteomes" id="UP000825890">
    <property type="component" value="Unassembled WGS sequence"/>
</dbReference>
<dbReference type="InterPro" id="IPR007219">
    <property type="entry name" value="XnlR_reg_dom"/>
</dbReference>
<dbReference type="AlphaFoldDB" id="A0A9P3CWQ0"/>